<evidence type="ECO:0000259" key="2">
    <source>
        <dbReference type="Pfam" id="PF24709"/>
    </source>
</evidence>
<feature type="transmembrane region" description="Helical" evidence="1">
    <location>
        <begin position="39"/>
        <end position="61"/>
    </location>
</feature>
<reference evidence="3 4" key="1">
    <citation type="journal article" date="2016" name="Nat. Commun.">
        <title>Thousands of microbial genomes shed light on interconnected biogeochemical processes in an aquifer system.</title>
        <authorList>
            <person name="Anantharaman K."/>
            <person name="Brown C.T."/>
            <person name="Hug L.A."/>
            <person name="Sharon I."/>
            <person name="Castelle C.J."/>
            <person name="Probst A.J."/>
            <person name="Thomas B.C."/>
            <person name="Singh A."/>
            <person name="Wilkins M.J."/>
            <person name="Karaoz U."/>
            <person name="Brodie E.L."/>
            <person name="Williams K.H."/>
            <person name="Hubbard S.S."/>
            <person name="Banfield J.F."/>
        </authorList>
    </citation>
    <scope>NUCLEOTIDE SEQUENCE [LARGE SCALE GENOMIC DNA]</scope>
</reference>
<dbReference type="EMBL" id="MFCL01000011">
    <property type="protein sequence ID" value="OGE16889.1"/>
    <property type="molecule type" value="Genomic_DNA"/>
</dbReference>
<dbReference type="InterPro" id="IPR056087">
    <property type="entry name" value="DUF7670"/>
</dbReference>
<dbReference type="Proteomes" id="UP000178457">
    <property type="component" value="Unassembled WGS sequence"/>
</dbReference>
<evidence type="ECO:0000256" key="1">
    <source>
        <dbReference type="SAM" id="Phobius"/>
    </source>
</evidence>
<organism evidence="3 4">
    <name type="scientific">Candidatus Daviesbacteria bacterium RIFCSPHIGHO2_01_FULL_36_37</name>
    <dbReference type="NCBI Taxonomy" id="1797758"/>
    <lineage>
        <taxon>Bacteria</taxon>
        <taxon>Candidatus Daviesiibacteriota</taxon>
    </lineage>
</organism>
<feature type="domain" description="DUF7670" evidence="2">
    <location>
        <begin position="6"/>
        <end position="112"/>
    </location>
</feature>
<proteinExistence type="predicted"/>
<protein>
    <recommendedName>
        <fullName evidence="2">DUF7670 domain-containing protein</fullName>
    </recommendedName>
</protein>
<evidence type="ECO:0000313" key="3">
    <source>
        <dbReference type="EMBL" id="OGE16889.1"/>
    </source>
</evidence>
<gene>
    <name evidence="3" type="ORF">A2858_03225</name>
</gene>
<accession>A0A1F5IKP3</accession>
<feature type="transmembrane region" description="Helical" evidence="1">
    <location>
        <begin position="68"/>
        <end position="85"/>
    </location>
</feature>
<comment type="caution">
    <text evidence="3">The sequence shown here is derived from an EMBL/GenBank/DDBJ whole genome shotgun (WGS) entry which is preliminary data.</text>
</comment>
<sequence>MKKVNKQKFLYWAPRVLSIGMILFLGLFALDVFTPGQPILYMIGGFLIHLIPNYILAIALFIAWKFELLGGIIFVLLAIIMSLFFRNPLPVNLMLFGPIMLIGILFLVHNYYYRR</sequence>
<evidence type="ECO:0000313" key="4">
    <source>
        <dbReference type="Proteomes" id="UP000178457"/>
    </source>
</evidence>
<keyword evidence="1" id="KW-0472">Membrane</keyword>
<feature type="transmembrane region" description="Helical" evidence="1">
    <location>
        <begin position="91"/>
        <end position="113"/>
    </location>
</feature>
<name>A0A1F5IKP3_9BACT</name>
<keyword evidence="1" id="KW-1133">Transmembrane helix</keyword>
<feature type="transmembrane region" description="Helical" evidence="1">
    <location>
        <begin position="12"/>
        <end position="33"/>
    </location>
</feature>
<dbReference type="AlphaFoldDB" id="A0A1F5IKP3"/>
<keyword evidence="1" id="KW-0812">Transmembrane</keyword>
<dbReference type="Pfam" id="PF24709">
    <property type="entry name" value="DUF7670"/>
    <property type="match status" value="1"/>
</dbReference>